<dbReference type="InterPro" id="IPR050208">
    <property type="entry name" value="MHC_class-I_related"/>
</dbReference>
<keyword evidence="1" id="KW-0325">Glycoprotein</keyword>
<proteinExistence type="inferred from homology"/>
<accession>A0A8C2F604</accession>
<dbReference type="InterPro" id="IPR011162">
    <property type="entry name" value="MHC_I/II-like_Ag-recog"/>
</dbReference>
<evidence type="ECO:0000313" key="6">
    <source>
        <dbReference type="Proteomes" id="UP000694701"/>
    </source>
</evidence>
<feature type="domain" description="MHC class I-like antigen recognition-like" evidence="4">
    <location>
        <begin position="28"/>
        <end position="181"/>
    </location>
</feature>
<dbReference type="PANTHER" id="PTHR16675">
    <property type="entry name" value="MHC CLASS I-RELATED"/>
    <property type="match status" value="1"/>
</dbReference>
<feature type="chain" id="PRO_5034224038" description="MHC class I-like antigen recognition-like domain-containing protein" evidence="3">
    <location>
        <begin position="16"/>
        <end position="221"/>
    </location>
</feature>
<dbReference type="GO" id="GO:0009897">
    <property type="term" value="C:external side of plasma membrane"/>
    <property type="evidence" value="ECO:0007669"/>
    <property type="project" value="TreeGrafter"/>
</dbReference>
<evidence type="ECO:0000256" key="3">
    <source>
        <dbReference type="SAM" id="SignalP"/>
    </source>
</evidence>
<evidence type="ECO:0000313" key="5">
    <source>
        <dbReference type="Ensembl" id="ENSCCRP00020050975.1"/>
    </source>
</evidence>
<dbReference type="InterPro" id="IPR001039">
    <property type="entry name" value="MHC_I_a_a1/a2"/>
</dbReference>
<organism evidence="5 6">
    <name type="scientific">Cyprinus carpio</name>
    <name type="common">Common carp</name>
    <dbReference type="NCBI Taxonomy" id="7962"/>
    <lineage>
        <taxon>Eukaryota</taxon>
        <taxon>Metazoa</taxon>
        <taxon>Chordata</taxon>
        <taxon>Craniata</taxon>
        <taxon>Vertebrata</taxon>
        <taxon>Euteleostomi</taxon>
        <taxon>Actinopterygii</taxon>
        <taxon>Neopterygii</taxon>
        <taxon>Teleostei</taxon>
        <taxon>Ostariophysi</taxon>
        <taxon>Cypriniformes</taxon>
        <taxon>Cyprinidae</taxon>
        <taxon>Cyprininae</taxon>
        <taxon>Cyprinus</taxon>
    </lineage>
</organism>
<dbReference type="AlphaFoldDB" id="A0A8C2F604"/>
<dbReference type="Pfam" id="PF00129">
    <property type="entry name" value="MHC_I"/>
    <property type="match status" value="1"/>
</dbReference>
<sequence length="221" mass="26646">MIFIIFFICIPFSASHTLITTCTEINGQTIAGSPECSSVTTLDGQQIDYYDSVIKKLITKQDWMKEFASTETWKEYTEIRERLQQTNKINIHFLMKQFNHLHGVHRYQRVYGCDWDDETGRIRGFDEYSYDGQRFITLDLEELRYIASVPEAIPTVMKWNNDREQLVYLKQYYRDKCTDWISFLTSWKLDFERRGNLLLKTSLCATSRFYYYYYYYYINNE</sequence>
<evidence type="ECO:0000259" key="4">
    <source>
        <dbReference type="Pfam" id="PF00129"/>
    </source>
</evidence>
<dbReference type="Ensembl" id="ENSCCRT00020055537.1">
    <property type="protein sequence ID" value="ENSCCRP00020050975.1"/>
    <property type="gene ID" value="ENSCCRG00020022721.1"/>
</dbReference>
<dbReference type="Proteomes" id="UP000694701">
    <property type="component" value="Unplaced"/>
</dbReference>
<dbReference type="GO" id="GO:0005615">
    <property type="term" value="C:extracellular space"/>
    <property type="evidence" value="ECO:0007669"/>
    <property type="project" value="TreeGrafter"/>
</dbReference>
<reference evidence="5" key="1">
    <citation type="submission" date="2025-08" db="UniProtKB">
        <authorList>
            <consortium name="Ensembl"/>
        </authorList>
    </citation>
    <scope>IDENTIFICATION</scope>
</reference>
<evidence type="ECO:0000256" key="2">
    <source>
        <dbReference type="RuleBase" id="RU004439"/>
    </source>
</evidence>
<dbReference type="InterPro" id="IPR011161">
    <property type="entry name" value="MHC_I-like_Ag-recog"/>
</dbReference>
<name>A0A8C2F604_CYPCA</name>
<comment type="similarity">
    <text evidence="2">Belongs to the MHC class I family.</text>
</comment>
<dbReference type="SUPFAM" id="SSF54452">
    <property type="entry name" value="MHC antigen-recognition domain"/>
    <property type="match status" value="1"/>
</dbReference>
<dbReference type="Gene3D" id="3.30.500.10">
    <property type="entry name" value="MHC class I-like antigen recognition-like"/>
    <property type="match status" value="1"/>
</dbReference>
<protein>
    <recommendedName>
        <fullName evidence="4">MHC class I-like antigen recognition-like domain-containing protein</fullName>
    </recommendedName>
</protein>
<feature type="signal peptide" evidence="3">
    <location>
        <begin position="1"/>
        <end position="15"/>
    </location>
</feature>
<evidence type="ECO:0000256" key="1">
    <source>
        <dbReference type="ARBA" id="ARBA00023180"/>
    </source>
</evidence>
<dbReference type="GO" id="GO:0006955">
    <property type="term" value="P:immune response"/>
    <property type="evidence" value="ECO:0007669"/>
    <property type="project" value="TreeGrafter"/>
</dbReference>
<dbReference type="PRINTS" id="PR01638">
    <property type="entry name" value="MHCCLASSI"/>
</dbReference>
<dbReference type="PANTHER" id="PTHR16675:SF237">
    <property type="entry name" value="MHC CLASS I ANTIGEN TRANSCRIPT VARIANT 1-RELATED"/>
    <property type="match status" value="1"/>
</dbReference>
<keyword evidence="3" id="KW-0732">Signal</keyword>
<dbReference type="InterPro" id="IPR037055">
    <property type="entry name" value="MHC_I-like_Ag-recog_sf"/>
</dbReference>